<feature type="compositionally biased region" description="Low complexity" evidence="1">
    <location>
        <begin position="152"/>
        <end position="164"/>
    </location>
</feature>
<accession>A0AAN6JKM6</accession>
<feature type="compositionally biased region" description="Low complexity" evidence="1">
    <location>
        <begin position="694"/>
        <end position="715"/>
    </location>
</feature>
<feature type="compositionally biased region" description="Low complexity" evidence="1">
    <location>
        <begin position="316"/>
        <end position="334"/>
    </location>
</feature>
<comment type="caution">
    <text evidence="3">The sequence shown here is derived from an EMBL/GenBank/DDBJ whole genome shotgun (WGS) entry which is preliminary data.</text>
</comment>
<dbReference type="PROSITE" id="PS00463">
    <property type="entry name" value="ZN2_CY6_FUNGAL_1"/>
    <property type="match status" value="1"/>
</dbReference>
<dbReference type="Pfam" id="PF00172">
    <property type="entry name" value="Zn_clus"/>
    <property type="match status" value="1"/>
</dbReference>
<dbReference type="AlphaFoldDB" id="A0AAN6JKM6"/>
<gene>
    <name evidence="3" type="ORF">OC842_003571</name>
</gene>
<dbReference type="GO" id="GO:0008270">
    <property type="term" value="F:zinc ion binding"/>
    <property type="evidence" value="ECO:0007669"/>
    <property type="project" value="InterPro"/>
</dbReference>
<feature type="compositionally biased region" description="Low complexity" evidence="1">
    <location>
        <begin position="551"/>
        <end position="565"/>
    </location>
</feature>
<dbReference type="InterPro" id="IPR036864">
    <property type="entry name" value="Zn2-C6_fun-type_DNA-bd_sf"/>
</dbReference>
<dbReference type="SMART" id="SM00066">
    <property type="entry name" value="GAL4"/>
    <property type="match status" value="1"/>
</dbReference>
<evidence type="ECO:0000313" key="3">
    <source>
        <dbReference type="EMBL" id="KAK0531570.1"/>
    </source>
</evidence>
<dbReference type="Proteomes" id="UP001176521">
    <property type="component" value="Unassembled WGS sequence"/>
</dbReference>
<feature type="region of interest" description="Disordered" evidence="1">
    <location>
        <begin position="223"/>
        <end position="248"/>
    </location>
</feature>
<feature type="compositionally biased region" description="Low complexity" evidence="1">
    <location>
        <begin position="111"/>
        <end position="121"/>
    </location>
</feature>
<dbReference type="GO" id="GO:0000981">
    <property type="term" value="F:DNA-binding transcription factor activity, RNA polymerase II-specific"/>
    <property type="evidence" value="ECO:0007669"/>
    <property type="project" value="InterPro"/>
</dbReference>
<dbReference type="SUPFAM" id="SSF57701">
    <property type="entry name" value="Zn2/Cys6 DNA-binding domain"/>
    <property type="match status" value="1"/>
</dbReference>
<feature type="region of interest" description="Disordered" evidence="1">
    <location>
        <begin position="140"/>
        <end position="173"/>
    </location>
</feature>
<feature type="region of interest" description="Disordered" evidence="1">
    <location>
        <begin position="509"/>
        <end position="612"/>
    </location>
</feature>
<feature type="region of interest" description="Disordered" evidence="1">
    <location>
        <begin position="111"/>
        <end position="130"/>
    </location>
</feature>
<feature type="region of interest" description="Disordered" evidence="1">
    <location>
        <begin position="297"/>
        <end position="358"/>
    </location>
</feature>
<dbReference type="Gene3D" id="4.10.240.10">
    <property type="entry name" value="Zn(2)-C6 fungal-type DNA-binding domain"/>
    <property type="match status" value="1"/>
</dbReference>
<feature type="region of interest" description="Disordered" evidence="1">
    <location>
        <begin position="632"/>
        <end position="768"/>
    </location>
</feature>
<dbReference type="PROSITE" id="PS50048">
    <property type="entry name" value="ZN2_CY6_FUNGAL_2"/>
    <property type="match status" value="1"/>
</dbReference>
<name>A0AAN6JKM6_9BASI</name>
<feature type="compositionally biased region" description="Polar residues" evidence="1">
    <location>
        <begin position="509"/>
        <end position="526"/>
    </location>
</feature>
<organism evidence="3 4">
    <name type="scientific">Tilletia horrida</name>
    <dbReference type="NCBI Taxonomy" id="155126"/>
    <lineage>
        <taxon>Eukaryota</taxon>
        <taxon>Fungi</taxon>
        <taxon>Dikarya</taxon>
        <taxon>Basidiomycota</taxon>
        <taxon>Ustilaginomycotina</taxon>
        <taxon>Exobasidiomycetes</taxon>
        <taxon>Tilletiales</taxon>
        <taxon>Tilletiaceae</taxon>
        <taxon>Tilletia</taxon>
    </lineage>
</organism>
<dbReference type="InterPro" id="IPR001138">
    <property type="entry name" value="Zn2Cys6_DnaBD"/>
</dbReference>
<feature type="domain" description="Zn(2)-C6 fungal-type" evidence="2">
    <location>
        <begin position="249"/>
        <end position="281"/>
    </location>
</feature>
<protein>
    <recommendedName>
        <fullName evidence="2">Zn(2)-C6 fungal-type domain-containing protein</fullName>
    </recommendedName>
</protein>
<evidence type="ECO:0000256" key="1">
    <source>
        <dbReference type="SAM" id="MobiDB-lite"/>
    </source>
</evidence>
<sequence length="842" mass="86089">MVKQDHVPSVFFEHDLEHGQHDPFGLHAFYSTPIGPNFHSRRAAVGLHHDEHHLLHHPRPYIHQEPKDDIFALRGEPLPPQLQTPAAFRPENVFAKSSTPAAYLLLNNNSSSNKKQQQQQSIIPEPASTPFAVAPAATLASTTKTEDKDDTATASTSASASASTPLPVTDDNDEKNAAAAAPLLTPSITETKLSLPTKTQPAAAAAAAAAAEEDKDTITKSISAPASVAAKKEAKGPAQPKKRTRPVSACEGCRAKKVKCNLKPDLPICENCSAVGKPCLFRIDDLSPAFRAQRFGAYGPPGENARTIGGGGGGSSSSNSSSNGNGSANSSANGQQKTAARPADEIPGETASQRRLRRKRAREALLATGQRPPKAKAVFKSWANPSKLAAPCMPAFTFSAPSAAASAAAAGISLSSPLDSASPSAQPAVSQPFAFAPQLINASGVYHASATATATALSLASPPATATATAMPIIGSWDSATSSSANGAFPHSFGALSFEATLGSPLGSAMSTTTSAELQQAASTPGLTDASGEALVMSPFSSGGGGGGPGLSPTATTAGGASSHPGRGGDFSSLSALTGSMRFASGSGHGGRPEMHARRHTTAGASLSSLPLGMATSPFGGSEMMMPSTPMSIHPPGSAHGLGHQYPFPSSSSSSFGGGAEGVLMSGSMQSESSGGGSFQDPATAALMGHHFHQQQQQQQQQQQHSFHLAPQQQQQHHHHRSSTGSAFFGGMNLAGGQMHHHIHQQQHQQQHTTGGAGLPGSQHGATPSLFEDLTQMQSHAPPPLLPHAAAAMMGMGMGMGVGMGMGMEGLSAAAAAAVPVDLSSLGMGMDDFMSGFEMSLV</sequence>
<dbReference type="EMBL" id="JAPDMQ010000182">
    <property type="protein sequence ID" value="KAK0531570.1"/>
    <property type="molecule type" value="Genomic_DNA"/>
</dbReference>
<reference evidence="3" key="1">
    <citation type="journal article" date="2023" name="PhytoFront">
        <title>Draft Genome Resources of Seven Strains of Tilletia horrida, Causal Agent of Kernel Smut of Rice.</title>
        <authorList>
            <person name="Khanal S."/>
            <person name="Antony Babu S."/>
            <person name="Zhou X.G."/>
        </authorList>
    </citation>
    <scope>NUCLEOTIDE SEQUENCE</scope>
    <source>
        <strain evidence="3">TX3</strain>
    </source>
</reference>
<keyword evidence="4" id="KW-1185">Reference proteome</keyword>
<evidence type="ECO:0000313" key="4">
    <source>
        <dbReference type="Proteomes" id="UP001176521"/>
    </source>
</evidence>
<proteinExistence type="predicted"/>
<evidence type="ECO:0000259" key="2">
    <source>
        <dbReference type="PROSITE" id="PS50048"/>
    </source>
</evidence>
<dbReference type="CDD" id="cd00067">
    <property type="entry name" value="GAL4"/>
    <property type="match status" value="1"/>
</dbReference>